<dbReference type="Pfam" id="PF11154">
    <property type="entry name" value="DUF2934"/>
    <property type="match status" value="1"/>
</dbReference>
<evidence type="ECO:0000313" key="3">
    <source>
        <dbReference type="Proteomes" id="UP000295238"/>
    </source>
</evidence>
<gene>
    <name evidence="2" type="ORF">E2F50_20605</name>
</gene>
<dbReference type="Proteomes" id="UP000295238">
    <property type="component" value="Unassembled WGS sequence"/>
</dbReference>
<reference evidence="2 3" key="1">
    <citation type="submission" date="2019-03" db="EMBL/GenBank/DDBJ databases">
        <title>Rhizobium sp. nov., an bacterium isolated from biocrust in Mu Us Desert.</title>
        <authorList>
            <person name="Lixiong L."/>
        </authorList>
    </citation>
    <scope>NUCLEOTIDE SEQUENCE [LARGE SCALE GENOMIC DNA]</scope>
    <source>
        <strain evidence="2 3">SPY-1</strain>
    </source>
</reference>
<accession>A0A4R5U9Q7</accession>
<feature type="region of interest" description="Disordered" evidence="1">
    <location>
        <begin position="1"/>
        <end position="93"/>
    </location>
</feature>
<name>A0A4R5U9Q7_9HYPH</name>
<proteinExistence type="predicted"/>
<dbReference type="AlphaFoldDB" id="A0A4R5U9Q7"/>
<dbReference type="RefSeq" id="WP_133318055.1">
    <property type="nucleotide sequence ID" value="NZ_SMTL01000007.1"/>
</dbReference>
<protein>
    <submittedName>
        <fullName evidence="2">DUF2934 domain-containing protein</fullName>
    </submittedName>
</protein>
<dbReference type="OrthoDB" id="9811127at2"/>
<feature type="compositionally biased region" description="Basic and acidic residues" evidence="1">
    <location>
        <begin position="1"/>
        <end position="32"/>
    </location>
</feature>
<organism evidence="2 3">
    <name type="scientific">Rhizobium deserti</name>
    <dbReference type="NCBI Taxonomy" id="2547961"/>
    <lineage>
        <taxon>Bacteria</taxon>
        <taxon>Pseudomonadati</taxon>
        <taxon>Pseudomonadota</taxon>
        <taxon>Alphaproteobacteria</taxon>
        <taxon>Hyphomicrobiales</taxon>
        <taxon>Rhizobiaceae</taxon>
        <taxon>Rhizobium/Agrobacterium group</taxon>
        <taxon>Rhizobium</taxon>
    </lineage>
</organism>
<feature type="compositionally biased region" description="Gly residues" evidence="1">
    <location>
        <begin position="46"/>
        <end position="55"/>
    </location>
</feature>
<keyword evidence="3" id="KW-1185">Reference proteome</keyword>
<evidence type="ECO:0000256" key="1">
    <source>
        <dbReference type="SAM" id="MobiDB-lite"/>
    </source>
</evidence>
<dbReference type="InterPro" id="IPR021327">
    <property type="entry name" value="DUF2934"/>
</dbReference>
<comment type="caution">
    <text evidence="2">The sequence shown here is derived from an EMBL/GenBank/DDBJ whole genome shotgun (WGS) entry which is preliminary data.</text>
</comment>
<dbReference type="EMBL" id="SMTL01000007">
    <property type="protein sequence ID" value="TDK31339.1"/>
    <property type="molecule type" value="Genomic_DNA"/>
</dbReference>
<sequence>MVQGSREERIRARAHQIWEDEGRAEGNDERHWQQASNEIDAETFADGGGQPGGASGIASSLQPGGMSPGGEPAAGADSLGSVEKAGRGVTGPN</sequence>
<evidence type="ECO:0000313" key="2">
    <source>
        <dbReference type="EMBL" id="TDK31339.1"/>
    </source>
</evidence>